<evidence type="ECO:0000256" key="12">
    <source>
        <dbReference type="ARBA" id="ARBA00023180"/>
    </source>
</evidence>
<dbReference type="PRINTS" id="PR00237">
    <property type="entry name" value="GPCRRHODOPSN"/>
</dbReference>
<comment type="caution">
    <text evidence="17">The sequence shown here is derived from an EMBL/GenBank/DDBJ whole genome shotgun (WGS) entry which is preliminary data.</text>
</comment>
<keyword evidence="9 15" id="KW-0472">Membrane</keyword>
<evidence type="ECO:0000313" key="18">
    <source>
        <dbReference type="Proteomes" id="UP000770717"/>
    </source>
</evidence>
<dbReference type="SUPFAM" id="SSF81321">
    <property type="entry name" value="Family A G protein-coupled receptor-like"/>
    <property type="match status" value="1"/>
</dbReference>
<feature type="transmembrane region" description="Helical" evidence="15">
    <location>
        <begin position="23"/>
        <end position="46"/>
    </location>
</feature>
<evidence type="ECO:0000256" key="5">
    <source>
        <dbReference type="ARBA" id="ARBA00022692"/>
    </source>
</evidence>
<evidence type="ECO:0000259" key="16">
    <source>
        <dbReference type="PROSITE" id="PS50262"/>
    </source>
</evidence>
<evidence type="ECO:0000256" key="13">
    <source>
        <dbReference type="ARBA" id="ARBA00023224"/>
    </source>
</evidence>
<feature type="transmembrane region" description="Helical" evidence="15">
    <location>
        <begin position="236"/>
        <end position="259"/>
    </location>
</feature>
<feature type="transmembrane region" description="Helical" evidence="15">
    <location>
        <begin position="99"/>
        <end position="118"/>
    </location>
</feature>
<evidence type="ECO:0000256" key="6">
    <source>
        <dbReference type="ARBA" id="ARBA00022725"/>
    </source>
</evidence>
<dbReference type="AlphaFoldDB" id="A0A8J6BPW5"/>
<feature type="transmembrane region" description="Helical" evidence="15">
    <location>
        <begin position="271"/>
        <end position="290"/>
    </location>
</feature>
<evidence type="ECO:0000256" key="7">
    <source>
        <dbReference type="ARBA" id="ARBA00022989"/>
    </source>
</evidence>
<keyword evidence="12" id="KW-0325">Glycoprotein</keyword>
<evidence type="ECO:0000256" key="14">
    <source>
        <dbReference type="RuleBase" id="RU000688"/>
    </source>
</evidence>
<feature type="domain" description="G-protein coupled receptors family 1 profile" evidence="16">
    <location>
        <begin position="39"/>
        <end position="288"/>
    </location>
</feature>
<evidence type="ECO:0000256" key="3">
    <source>
        <dbReference type="ARBA" id="ARBA00022475"/>
    </source>
</evidence>
<evidence type="ECO:0000256" key="11">
    <source>
        <dbReference type="ARBA" id="ARBA00023170"/>
    </source>
</evidence>
<dbReference type="FunFam" id="1.20.1070.10:FF:000010">
    <property type="entry name" value="Olfactory receptor"/>
    <property type="match status" value="1"/>
</dbReference>
<keyword evidence="4 15" id="KW-0716">Sensory transduction</keyword>
<dbReference type="Gene3D" id="1.20.1070.10">
    <property type="entry name" value="Rhodopsin 7-helix transmembrane proteins"/>
    <property type="match status" value="1"/>
</dbReference>
<evidence type="ECO:0000256" key="4">
    <source>
        <dbReference type="ARBA" id="ARBA00022606"/>
    </source>
</evidence>
<dbReference type="OrthoDB" id="5967130at2759"/>
<dbReference type="InterPro" id="IPR050939">
    <property type="entry name" value="Olfactory_GPCR1"/>
</dbReference>
<dbReference type="PRINTS" id="PR00245">
    <property type="entry name" value="OLFACTORYR"/>
</dbReference>
<evidence type="ECO:0000256" key="1">
    <source>
        <dbReference type="ARBA" id="ARBA00004651"/>
    </source>
</evidence>
<dbReference type="InterPro" id="IPR000725">
    <property type="entry name" value="Olfact_rcpt"/>
</dbReference>
<comment type="similarity">
    <text evidence="2 14">Belongs to the G-protein coupled receptor 1 family.</text>
</comment>
<dbReference type="PANTHER" id="PTHR24242:SF253">
    <property type="entry name" value="OLFACTORY RECEPTOR-RELATED"/>
    <property type="match status" value="1"/>
</dbReference>
<name>A0A8J6BPW5_ELECQ</name>
<dbReference type="EMBL" id="WNTK01003612">
    <property type="protein sequence ID" value="KAG9465013.1"/>
    <property type="molecule type" value="Genomic_DNA"/>
</dbReference>
<evidence type="ECO:0000256" key="9">
    <source>
        <dbReference type="ARBA" id="ARBA00023136"/>
    </source>
</evidence>
<keyword evidence="13 14" id="KW-0807">Transducer</keyword>
<gene>
    <name evidence="17" type="ORF">GDO78_019063</name>
</gene>
<keyword evidence="7 15" id="KW-1133">Transmembrane helix</keyword>
<comment type="subcellular location">
    <subcellularLocation>
        <location evidence="1 15">Cell membrane</location>
        <topology evidence="1 15">Multi-pass membrane protein</topology>
    </subcellularLocation>
</comment>
<evidence type="ECO:0000256" key="10">
    <source>
        <dbReference type="ARBA" id="ARBA00023157"/>
    </source>
</evidence>
<dbReference type="GO" id="GO:0005886">
    <property type="term" value="C:plasma membrane"/>
    <property type="evidence" value="ECO:0007669"/>
    <property type="project" value="UniProtKB-SubCell"/>
</dbReference>
<evidence type="ECO:0000256" key="2">
    <source>
        <dbReference type="ARBA" id="ARBA00010663"/>
    </source>
</evidence>
<dbReference type="GO" id="GO:0004930">
    <property type="term" value="F:G protein-coupled receptor activity"/>
    <property type="evidence" value="ECO:0007669"/>
    <property type="project" value="UniProtKB-KW"/>
</dbReference>
<feature type="transmembrane region" description="Helical" evidence="15">
    <location>
        <begin position="204"/>
        <end position="224"/>
    </location>
</feature>
<proteinExistence type="inferred from homology"/>
<dbReference type="FunFam" id="1.10.1220.70:FF:000001">
    <property type="entry name" value="Olfactory receptor"/>
    <property type="match status" value="1"/>
</dbReference>
<dbReference type="Pfam" id="PF13853">
    <property type="entry name" value="7tm_4"/>
    <property type="match status" value="1"/>
</dbReference>
<keyword evidence="8 14" id="KW-0297">G-protein coupled receptor</keyword>
<dbReference type="PROSITE" id="PS50262">
    <property type="entry name" value="G_PROTEIN_RECEP_F1_2"/>
    <property type="match status" value="1"/>
</dbReference>
<keyword evidence="10" id="KW-1015">Disulfide bond</keyword>
<keyword evidence="18" id="KW-1185">Reference proteome</keyword>
<dbReference type="PROSITE" id="PS00237">
    <property type="entry name" value="G_PROTEIN_RECEP_F1_1"/>
    <property type="match status" value="1"/>
</dbReference>
<reference evidence="17" key="1">
    <citation type="thesis" date="2020" institute="ProQuest LLC" country="789 East Eisenhower Parkway, Ann Arbor, MI, USA">
        <title>Comparative Genomics and Chromosome Evolution.</title>
        <authorList>
            <person name="Mudd A.B."/>
        </authorList>
    </citation>
    <scope>NUCLEOTIDE SEQUENCE</scope>
    <source>
        <strain evidence="17">HN-11 Male</strain>
        <tissue evidence="17">Kidney and liver</tissue>
    </source>
</reference>
<dbReference type="PANTHER" id="PTHR24242">
    <property type="entry name" value="G-PROTEIN COUPLED RECEPTOR"/>
    <property type="match status" value="1"/>
</dbReference>
<keyword evidence="3 15" id="KW-1003">Cell membrane</keyword>
<feature type="transmembrane region" description="Helical" evidence="15">
    <location>
        <begin position="138"/>
        <end position="159"/>
    </location>
</feature>
<sequence length="309" mass="34755">TDNITAVTEFFLLGFQSSQCLKSSLLCLFLVIYCVTLCGNLLIITLVSTNKTLHTPMYYFLTQLSISDILVSTNIVPNLLHILRYNGGTIHFIDCITQLYFLCGPVVFECFLLTVMSYDRYVAICNPLHYSTVMTSTYCVKLSITCWLFGFSTVLIYVVKIGKLFFCGPNIIDHLFCDIVPLLELSCSNTSIIHLEMAVLSIPLVFFPVTIIVVSYTCIVSAILRIPSSIGRHKAFSTCSSHLIVVSIFFWTMFSVYVVPAKGQSPTVNKILSLLYTVFTPLVNPIIYALRNKDISKSIRETLHKCMVY</sequence>
<evidence type="ECO:0000256" key="15">
    <source>
        <dbReference type="RuleBase" id="RU363047"/>
    </source>
</evidence>
<feature type="non-terminal residue" evidence="17">
    <location>
        <position position="1"/>
    </location>
</feature>
<keyword evidence="5 14" id="KW-0812">Transmembrane</keyword>
<evidence type="ECO:0000256" key="8">
    <source>
        <dbReference type="ARBA" id="ARBA00023040"/>
    </source>
</evidence>
<accession>A0A8J6BPW5</accession>
<protein>
    <recommendedName>
        <fullName evidence="15">Olfactory receptor</fullName>
    </recommendedName>
</protein>
<dbReference type="InterPro" id="IPR000276">
    <property type="entry name" value="GPCR_Rhodpsn"/>
</dbReference>
<dbReference type="Proteomes" id="UP000770717">
    <property type="component" value="Unassembled WGS sequence"/>
</dbReference>
<dbReference type="InterPro" id="IPR017452">
    <property type="entry name" value="GPCR_Rhodpsn_7TM"/>
</dbReference>
<keyword evidence="11 14" id="KW-0675">Receptor</keyword>
<evidence type="ECO:0000313" key="17">
    <source>
        <dbReference type="EMBL" id="KAG9465013.1"/>
    </source>
</evidence>
<organism evidence="17 18">
    <name type="scientific">Eleutherodactylus coqui</name>
    <name type="common">Puerto Rican coqui</name>
    <dbReference type="NCBI Taxonomy" id="57060"/>
    <lineage>
        <taxon>Eukaryota</taxon>
        <taxon>Metazoa</taxon>
        <taxon>Chordata</taxon>
        <taxon>Craniata</taxon>
        <taxon>Vertebrata</taxon>
        <taxon>Euteleostomi</taxon>
        <taxon>Amphibia</taxon>
        <taxon>Batrachia</taxon>
        <taxon>Anura</taxon>
        <taxon>Neobatrachia</taxon>
        <taxon>Hyloidea</taxon>
        <taxon>Eleutherodactylidae</taxon>
        <taxon>Eleutherodactylinae</taxon>
        <taxon>Eleutherodactylus</taxon>
        <taxon>Eleutherodactylus</taxon>
    </lineage>
</organism>
<dbReference type="GO" id="GO:0004984">
    <property type="term" value="F:olfactory receptor activity"/>
    <property type="evidence" value="ECO:0007669"/>
    <property type="project" value="InterPro"/>
</dbReference>
<keyword evidence="6 15" id="KW-0552">Olfaction</keyword>